<protein>
    <submittedName>
        <fullName evidence="1">Uncharacterized protein</fullName>
    </submittedName>
</protein>
<dbReference type="EMBL" id="DVFI01000023">
    <property type="protein sequence ID" value="HIQ62259.1"/>
    <property type="molecule type" value="Genomic_DNA"/>
</dbReference>
<gene>
    <name evidence="1" type="ORF">IAA66_01570</name>
</gene>
<reference evidence="1" key="2">
    <citation type="journal article" date="2021" name="PeerJ">
        <title>Extensive microbial diversity within the chicken gut microbiome revealed by metagenomics and culture.</title>
        <authorList>
            <person name="Gilroy R."/>
            <person name="Ravi A."/>
            <person name="Getino M."/>
            <person name="Pursley I."/>
            <person name="Horton D.L."/>
            <person name="Alikhan N.F."/>
            <person name="Baker D."/>
            <person name="Gharbi K."/>
            <person name="Hall N."/>
            <person name="Watson M."/>
            <person name="Adriaenssens E.M."/>
            <person name="Foster-Nyarko E."/>
            <person name="Jarju S."/>
            <person name="Secka A."/>
            <person name="Antonio M."/>
            <person name="Oren A."/>
            <person name="Chaudhuri R.R."/>
            <person name="La Ragione R."/>
            <person name="Hildebrand F."/>
            <person name="Pallen M.J."/>
        </authorList>
    </citation>
    <scope>NUCLEOTIDE SEQUENCE</scope>
    <source>
        <strain evidence="1">ChiHile30-977</strain>
    </source>
</reference>
<evidence type="ECO:0000313" key="1">
    <source>
        <dbReference type="EMBL" id="HIQ62259.1"/>
    </source>
</evidence>
<proteinExistence type="predicted"/>
<organism evidence="1 2">
    <name type="scientific">Candidatus Avichristensenella intestinipullorum</name>
    <dbReference type="NCBI Taxonomy" id="2840693"/>
    <lineage>
        <taxon>Bacteria</taxon>
        <taxon>Bacillati</taxon>
        <taxon>Bacillota</taxon>
        <taxon>Clostridia</taxon>
        <taxon>Candidatus Avichristensenella</taxon>
    </lineage>
</organism>
<name>A0A9D0YV40_9FIRM</name>
<accession>A0A9D0YV40</accession>
<reference evidence="1" key="1">
    <citation type="submission" date="2020-10" db="EMBL/GenBank/DDBJ databases">
        <authorList>
            <person name="Gilroy R."/>
        </authorList>
    </citation>
    <scope>NUCLEOTIDE SEQUENCE</scope>
    <source>
        <strain evidence="1">ChiHile30-977</strain>
    </source>
</reference>
<comment type="caution">
    <text evidence="1">The sequence shown here is derived from an EMBL/GenBank/DDBJ whole genome shotgun (WGS) entry which is preliminary data.</text>
</comment>
<dbReference type="Proteomes" id="UP000886819">
    <property type="component" value="Unassembled WGS sequence"/>
</dbReference>
<sequence length="75" mass="7679">MVEKPASGGNSGGSGDTVYEWEKADCSACGGSGRCRKCGGSGRISKWVPGTLEYVEQNCSCIGGNCWQCGGSGKH</sequence>
<evidence type="ECO:0000313" key="2">
    <source>
        <dbReference type="Proteomes" id="UP000886819"/>
    </source>
</evidence>
<dbReference type="AlphaFoldDB" id="A0A9D0YV40"/>